<protein>
    <submittedName>
        <fullName evidence="8">Cytochrome P450 704C1</fullName>
    </submittedName>
</protein>
<comment type="similarity">
    <text evidence="1">Belongs to the cytochrome P450 family.</text>
</comment>
<keyword evidence="3 7" id="KW-0479">Metal-binding</keyword>
<dbReference type="CDD" id="cd11064">
    <property type="entry name" value="CYP86A"/>
    <property type="match status" value="1"/>
</dbReference>
<reference evidence="8" key="1">
    <citation type="submission" date="2015-06" db="UniProtKB">
        <authorList>
            <consortium name="EnsemblPlants"/>
        </authorList>
    </citation>
    <scope>IDENTIFICATION</scope>
</reference>
<dbReference type="GO" id="GO:0016705">
    <property type="term" value="F:oxidoreductase activity, acting on paired donors, with incorporation or reduction of molecular oxygen"/>
    <property type="evidence" value="ECO:0007669"/>
    <property type="project" value="InterPro"/>
</dbReference>
<evidence type="ECO:0000256" key="4">
    <source>
        <dbReference type="ARBA" id="ARBA00022989"/>
    </source>
</evidence>
<dbReference type="InterPro" id="IPR036396">
    <property type="entry name" value="Cyt_P450_sf"/>
</dbReference>
<keyword evidence="2" id="KW-0812">Transmembrane</keyword>
<dbReference type="GO" id="GO:0004497">
    <property type="term" value="F:monooxygenase activity"/>
    <property type="evidence" value="ECO:0007669"/>
    <property type="project" value="InterPro"/>
</dbReference>
<evidence type="ECO:0000256" key="2">
    <source>
        <dbReference type="ARBA" id="ARBA00022692"/>
    </source>
</evidence>
<dbReference type="PANTHER" id="PTHR24296">
    <property type="entry name" value="CYTOCHROME P450"/>
    <property type="match status" value="1"/>
</dbReference>
<dbReference type="ExpressionAtlas" id="M8C5W1">
    <property type="expression patterns" value="baseline"/>
</dbReference>
<organism evidence="8">
    <name type="scientific">Aegilops tauschii</name>
    <name type="common">Tausch's goatgrass</name>
    <name type="synonym">Aegilops squarrosa</name>
    <dbReference type="NCBI Taxonomy" id="37682"/>
    <lineage>
        <taxon>Eukaryota</taxon>
        <taxon>Viridiplantae</taxon>
        <taxon>Streptophyta</taxon>
        <taxon>Embryophyta</taxon>
        <taxon>Tracheophyta</taxon>
        <taxon>Spermatophyta</taxon>
        <taxon>Magnoliopsida</taxon>
        <taxon>Liliopsida</taxon>
        <taxon>Poales</taxon>
        <taxon>Poaceae</taxon>
        <taxon>BOP clade</taxon>
        <taxon>Pooideae</taxon>
        <taxon>Triticodae</taxon>
        <taxon>Triticeae</taxon>
        <taxon>Triticinae</taxon>
        <taxon>Aegilops</taxon>
    </lineage>
</organism>
<dbReference type="AlphaFoldDB" id="M8C5W1"/>
<dbReference type="GO" id="GO:0005506">
    <property type="term" value="F:iron ion binding"/>
    <property type="evidence" value="ECO:0007669"/>
    <property type="project" value="InterPro"/>
</dbReference>
<evidence type="ECO:0000256" key="7">
    <source>
        <dbReference type="PIRSR" id="PIRSR602401-1"/>
    </source>
</evidence>
<evidence type="ECO:0000256" key="6">
    <source>
        <dbReference type="ARBA" id="ARBA00023004"/>
    </source>
</evidence>
<keyword evidence="7" id="KW-0349">Heme</keyword>
<dbReference type="PRINTS" id="PR00463">
    <property type="entry name" value="EP450I"/>
</dbReference>
<comment type="cofactor">
    <cofactor evidence="7">
        <name>heme</name>
        <dbReference type="ChEBI" id="CHEBI:30413"/>
    </cofactor>
</comment>
<evidence type="ECO:0000256" key="3">
    <source>
        <dbReference type="ARBA" id="ARBA00022723"/>
    </source>
</evidence>
<evidence type="ECO:0000256" key="5">
    <source>
        <dbReference type="ARBA" id="ARBA00023002"/>
    </source>
</evidence>
<dbReference type="SUPFAM" id="SSF48264">
    <property type="entry name" value="Cytochrome P450"/>
    <property type="match status" value="1"/>
</dbReference>
<sequence>MDSPLLVAALSSLLLLLALYLLGGKRRRRSYPPVAGAMLQQLLHWGRLPEYMTELSRRYGTFRMLTLTCNWVYTVDPANVEHILRTNFANYGKGPMTHGVLEDLLGDGIFNVDGAKWRHQRKVASFEFTTRALREYSSGVFRDMAAELAGIVAAAAAAGERLDMENLFMRSTLDSIFTVGFGVNLGALSGSNKKGAAFARAFDDASEQVLYRFLDPLWKAKRLLGVLSEAAMKRSVRTINDFVPRKRTYCRDSRWKHPGAVDNKYLRDIILNFVIAGRDTTAGTLSWFLYVLCKDQRIQDKIAREVRQATTGDHQDVGRVREFTACLTEGAIGSMHYLHAALTETLRLYPAVPVDVKCCFSDDTLPDGHAVRRGDMVNYQPYAMGRMKFLWGDDADEFRPERWLDDDGVFVPESPYKFTAFQAGPRICLGKEFAYRQMKIFAAVLLYLFRFEMSEHNSTVGYRPMLTLKMDGPLYVCVSPRRSTGN</sequence>
<dbReference type="Gene3D" id="1.10.630.10">
    <property type="entry name" value="Cytochrome P450"/>
    <property type="match status" value="1"/>
</dbReference>
<dbReference type="EnsemblPlants" id="EMT32710">
    <property type="protein sequence ID" value="EMT32710"/>
    <property type="gene ID" value="F775_26164"/>
</dbReference>
<keyword evidence="5" id="KW-0560">Oxidoreductase</keyword>
<name>M8C5W1_AEGTA</name>
<accession>M8C5W1</accession>
<evidence type="ECO:0000256" key="1">
    <source>
        <dbReference type="ARBA" id="ARBA00010617"/>
    </source>
</evidence>
<dbReference type="GO" id="GO:0020037">
    <property type="term" value="F:heme binding"/>
    <property type="evidence" value="ECO:0007669"/>
    <property type="project" value="InterPro"/>
</dbReference>
<keyword evidence="4" id="KW-1133">Transmembrane helix</keyword>
<dbReference type="PRINTS" id="PR00385">
    <property type="entry name" value="P450"/>
</dbReference>
<evidence type="ECO:0000313" key="8">
    <source>
        <dbReference type="EnsemblPlants" id="EMT32710"/>
    </source>
</evidence>
<dbReference type="InterPro" id="IPR002401">
    <property type="entry name" value="Cyt_P450_E_grp-I"/>
</dbReference>
<keyword evidence="4" id="KW-0472">Membrane</keyword>
<proteinExistence type="inferred from homology"/>
<dbReference type="Pfam" id="PF00067">
    <property type="entry name" value="p450"/>
    <property type="match status" value="1"/>
</dbReference>
<keyword evidence="6 7" id="KW-0408">Iron</keyword>
<feature type="binding site" description="axial binding residue" evidence="7">
    <location>
        <position position="428"/>
    </location>
    <ligand>
        <name>heme</name>
        <dbReference type="ChEBI" id="CHEBI:30413"/>
    </ligand>
    <ligandPart>
        <name>Fe</name>
        <dbReference type="ChEBI" id="CHEBI:18248"/>
    </ligandPart>
</feature>
<dbReference type="InterPro" id="IPR001128">
    <property type="entry name" value="Cyt_P450"/>
</dbReference>